<protein>
    <submittedName>
        <fullName evidence="5">Succinyl-CoA:3-ketoacid-coenzyme A transferase</fullName>
    </submittedName>
</protein>
<dbReference type="Proteomes" id="UP001152797">
    <property type="component" value="Unassembled WGS sequence"/>
</dbReference>
<dbReference type="GO" id="GO:0008410">
    <property type="term" value="F:CoA-transferase activity"/>
    <property type="evidence" value="ECO:0007669"/>
    <property type="project" value="InterPro"/>
</dbReference>
<dbReference type="EMBL" id="CAMXCT010001112">
    <property type="protein sequence ID" value="CAI3986813.1"/>
    <property type="molecule type" value="Genomic_DNA"/>
</dbReference>
<dbReference type="Pfam" id="PF00023">
    <property type="entry name" value="Ank"/>
    <property type="match status" value="1"/>
</dbReference>
<dbReference type="InterPro" id="IPR036770">
    <property type="entry name" value="Ankyrin_rpt-contain_sf"/>
</dbReference>
<evidence type="ECO:0000256" key="2">
    <source>
        <dbReference type="PROSITE-ProRule" id="PRU00023"/>
    </source>
</evidence>
<reference evidence="4" key="1">
    <citation type="submission" date="2022-10" db="EMBL/GenBank/DDBJ databases">
        <authorList>
            <person name="Chen Y."/>
            <person name="Dougan E. K."/>
            <person name="Chan C."/>
            <person name="Rhodes N."/>
            <person name="Thang M."/>
        </authorList>
    </citation>
    <scope>NUCLEOTIDE SEQUENCE</scope>
</reference>
<dbReference type="AlphaFoldDB" id="A0A9P1C9W9"/>
<sequence length="1048" mass="114666">MPDESHAAAKERLGQLLGVQEEALEQAPDFLDEHKLLTAHVGTYGPEPGSDRAQGKAPKASTSGSSGRSGSSGVPVALTTCGYGGPHLSRRDPKDALRCDRVMQIRQVVPHLVRGASFQWRFLPVEGLRRRSFSSASKVVASAQEALKDVHDGATLCIGGFGLCGIPENLIEALQQKGTKDLTAVSNNAGVDNFGLGLLLQSRQIKRMISSYVGENKLFEEQYLTGQLEVELTPQGTLAERLRAGGAGIPAFYTRTAYGTAVHEGQNVIKYGPGGAKAGDVAIMSQPRESRDFDGKGYIMEKAIVGDFSIVKAWKADERGNLVWRGTSRNFNPDCARAGKVCIAEVEEIVPVGSLSPEEIHLPGIYVHRVVQGKGYEKRIEKRTVSTGGDIKVDKRRELIVRRAAKDLKNGMYVNLGIGMPTLVSNYLEPGVRIELQSENGLLGIGPYPPESEVDPDLINAGKARRINGVTPLARYAANLEAESQMASSMPFPMYTVALEDALKMTAVEPHEMLKEKALLVEFEKTLGKAVFLSHQWAGKNHPDPTFAQFSVFQDAMRNILSDHFHHIQLDVATETVVPEAKPLSTQEFRLAKLFIWYDYFSCPQLEHSHGPESNLAKAIASIHGYVTRCSFFFALCPFLEDSVTVLSPASWGARGWCRLERTMRELSEGSWILIKSAERLELVVGSRALNFPTGKGEFAVATDKVKLGPILEAALKGKMRQALRKSDLVTYRVVRNLQSVYLKGLPAQLELDLVPGFISSADHTASIVEHFLYQNGFRSIHEVDIAGFMPLHYAALGGEAQLIKAMLEERADPTSTTRKGQPMLGTPRVSALGLALGCGHNDVARLLIEAKAQVQEHGTLAPALLMAVPNNVEGMRLLTEARCDPTREKHFFGFSAASNACFTSSLAAFDELLCRGIHLSTLLHFSAISREGGAQITRRLIELRADIDEQWQVQWLTPLGGLIAFLSLRYVCGRDTAATRQFYTLPGSTPLMLALLSGNYETATILLREGARLDLRNDRQVTAADLAQGAPEFLQEILRGDSVYCRV</sequence>
<dbReference type="EMBL" id="CAMXCT020001112">
    <property type="protein sequence ID" value="CAL1140188.1"/>
    <property type="molecule type" value="Genomic_DNA"/>
</dbReference>
<dbReference type="InterPro" id="IPR004165">
    <property type="entry name" value="CoA_trans_fam_I"/>
</dbReference>
<dbReference type="Pfam" id="PF01144">
    <property type="entry name" value="CoA_trans"/>
    <property type="match status" value="2"/>
</dbReference>
<dbReference type="SUPFAM" id="SSF48403">
    <property type="entry name" value="Ankyrin repeat"/>
    <property type="match status" value="1"/>
</dbReference>
<dbReference type="PROSITE" id="PS50297">
    <property type="entry name" value="ANK_REP_REGION"/>
    <property type="match status" value="2"/>
</dbReference>
<comment type="caution">
    <text evidence="4">The sequence shown here is derived from an EMBL/GenBank/DDBJ whole genome shotgun (WGS) entry which is preliminary data.</text>
</comment>
<dbReference type="NCBIfam" id="TIGR02429">
    <property type="entry name" value="pcaI_scoA_fam"/>
    <property type="match status" value="1"/>
</dbReference>
<dbReference type="Gene3D" id="1.25.40.20">
    <property type="entry name" value="Ankyrin repeat-containing domain"/>
    <property type="match status" value="2"/>
</dbReference>
<dbReference type="EMBL" id="CAMXCT030001112">
    <property type="protein sequence ID" value="CAL4774125.1"/>
    <property type="molecule type" value="Genomic_DNA"/>
</dbReference>
<dbReference type="SMART" id="SM00248">
    <property type="entry name" value="ANK"/>
    <property type="match status" value="4"/>
</dbReference>
<dbReference type="InterPro" id="IPR012792">
    <property type="entry name" value="3-oxoacid_CoA-transf_A"/>
</dbReference>
<feature type="region of interest" description="Disordered" evidence="3">
    <location>
        <begin position="41"/>
        <end position="75"/>
    </location>
</feature>
<dbReference type="PROSITE" id="PS01274">
    <property type="entry name" value="COA_TRANSF_2"/>
    <property type="match status" value="1"/>
</dbReference>
<dbReference type="PROSITE" id="PS50088">
    <property type="entry name" value="ANK_REPEAT"/>
    <property type="match status" value="2"/>
</dbReference>
<dbReference type="PANTHER" id="PTHR13707:SF60">
    <property type="entry name" value="ACETATE COA-TRANSFERASE SUBUNIT ALPHA"/>
    <property type="match status" value="1"/>
</dbReference>
<dbReference type="InterPro" id="IPR002110">
    <property type="entry name" value="Ankyrin_rpt"/>
</dbReference>
<reference evidence="5 6" key="2">
    <citation type="submission" date="2024-05" db="EMBL/GenBank/DDBJ databases">
        <authorList>
            <person name="Chen Y."/>
            <person name="Shah S."/>
            <person name="Dougan E. K."/>
            <person name="Thang M."/>
            <person name="Chan C."/>
        </authorList>
    </citation>
    <scope>NUCLEOTIDE SEQUENCE [LARGE SCALE GENOMIC DNA]</scope>
</reference>
<evidence type="ECO:0000256" key="1">
    <source>
        <dbReference type="ARBA" id="ARBA00022679"/>
    </source>
</evidence>
<name>A0A9P1C9W9_9DINO</name>
<keyword evidence="1 5" id="KW-0808">Transferase</keyword>
<accession>A0A9P1C9W9</accession>
<keyword evidence="6" id="KW-1185">Reference proteome</keyword>
<feature type="compositionally biased region" description="Low complexity" evidence="3">
    <location>
        <begin position="61"/>
        <end position="73"/>
    </location>
</feature>
<evidence type="ECO:0000256" key="3">
    <source>
        <dbReference type="SAM" id="MobiDB-lite"/>
    </source>
</evidence>
<dbReference type="InterPro" id="IPR037171">
    <property type="entry name" value="NagB/RpiA_transferase-like"/>
</dbReference>
<organism evidence="4">
    <name type="scientific">Cladocopium goreaui</name>
    <dbReference type="NCBI Taxonomy" id="2562237"/>
    <lineage>
        <taxon>Eukaryota</taxon>
        <taxon>Sar</taxon>
        <taxon>Alveolata</taxon>
        <taxon>Dinophyceae</taxon>
        <taxon>Suessiales</taxon>
        <taxon>Symbiodiniaceae</taxon>
        <taxon>Cladocopium</taxon>
    </lineage>
</organism>
<dbReference type="FunFam" id="3.40.1080.10:FF:000002">
    <property type="entry name" value="Succinyl-CoA:3-ketoacid-coenzyme A transferase, mitochondrial"/>
    <property type="match status" value="1"/>
</dbReference>
<gene>
    <name evidence="4" type="ORF">C1SCF055_LOCUS14133</name>
</gene>
<feature type="repeat" description="ANK" evidence="2">
    <location>
        <begin position="787"/>
        <end position="819"/>
    </location>
</feature>
<proteinExistence type="predicted"/>
<keyword evidence="2" id="KW-0040">ANK repeat</keyword>
<dbReference type="Gene3D" id="3.40.1080.10">
    <property type="entry name" value="Glutaconate Coenzyme A-transferase"/>
    <property type="match status" value="2"/>
</dbReference>
<evidence type="ECO:0000313" key="4">
    <source>
        <dbReference type="EMBL" id="CAI3986813.1"/>
    </source>
</evidence>
<evidence type="ECO:0000313" key="5">
    <source>
        <dbReference type="EMBL" id="CAL4774125.1"/>
    </source>
</evidence>
<dbReference type="InterPro" id="IPR004164">
    <property type="entry name" value="CoA_transf_AS"/>
</dbReference>
<dbReference type="OrthoDB" id="1933379at2759"/>
<dbReference type="PANTHER" id="PTHR13707">
    <property type="entry name" value="KETOACID-COENZYME A TRANSFERASE"/>
    <property type="match status" value="1"/>
</dbReference>
<dbReference type="SMART" id="SM00882">
    <property type="entry name" value="CoA_trans"/>
    <property type="match status" value="2"/>
</dbReference>
<dbReference type="SUPFAM" id="SSF100950">
    <property type="entry name" value="NagB/RpiA/CoA transferase-like"/>
    <property type="match status" value="1"/>
</dbReference>
<feature type="repeat" description="ANK" evidence="2">
    <location>
        <begin position="987"/>
        <end position="1019"/>
    </location>
</feature>
<evidence type="ECO:0000313" key="6">
    <source>
        <dbReference type="Proteomes" id="UP001152797"/>
    </source>
</evidence>